<sequence length="225" mass="24463">MIIETGTSRAQIPLEQRVEIVSANLMRAYAKIKPGADRSIFEKEVIGPLLVSGYRADELLEDLMSMAGKSDVANVDQHIIQIACLYTAQAAHALKDGDRNLAAGNLIEAYFWSGVVNASGALDLAEQAAYKDARSSVARSGSDARKARIDKSKSRAFELEREMRPANGWPSLRQAAITVSKALLKTPVSDGHKLSPDQAQKTVSDWLKELPDAAELFPKTAAKKK</sequence>
<evidence type="ECO:0000313" key="1">
    <source>
        <dbReference type="EMBL" id="MDC8787118.1"/>
    </source>
</evidence>
<reference evidence="1 2" key="1">
    <citation type="submission" date="2022-10" db="EMBL/GenBank/DDBJ databases">
        <title>paucibacter sp. hw8 Genome sequencing.</title>
        <authorList>
            <person name="Park S."/>
        </authorList>
    </citation>
    <scope>NUCLEOTIDE SEQUENCE [LARGE SCALE GENOMIC DNA]</scope>
    <source>
        <strain evidence="2">hw8</strain>
    </source>
</reference>
<protein>
    <submittedName>
        <fullName evidence="1">Uncharacterized protein</fullName>
    </submittedName>
</protein>
<gene>
    <name evidence="1" type="ORF">PRZ01_18155</name>
</gene>
<keyword evidence="2" id="KW-1185">Reference proteome</keyword>
<name>A0ABT5KXN6_9BURK</name>
<proteinExistence type="predicted"/>
<evidence type="ECO:0000313" key="2">
    <source>
        <dbReference type="Proteomes" id="UP001219862"/>
    </source>
</evidence>
<organism evidence="1 2">
    <name type="scientific">Roseateles koreensis</name>
    <dbReference type="NCBI Taxonomy" id="2987526"/>
    <lineage>
        <taxon>Bacteria</taxon>
        <taxon>Pseudomonadati</taxon>
        <taxon>Pseudomonadota</taxon>
        <taxon>Betaproteobacteria</taxon>
        <taxon>Burkholderiales</taxon>
        <taxon>Sphaerotilaceae</taxon>
        <taxon>Roseateles</taxon>
    </lineage>
</organism>
<dbReference type="RefSeq" id="WP_273598257.1">
    <property type="nucleotide sequence ID" value="NZ_JAQQXS010000021.1"/>
</dbReference>
<dbReference type="Proteomes" id="UP001219862">
    <property type="component" value="Unassembled WGS sequence"/>
</dbReference>
<dbReference type="EMBL" id="JAQQXS010000021">
    <property type="protein sequence ID" value="MDC8787118.1"/>
    <property type="molecule type" value="Genomic_DNA"/>
</dbReference>
<accession>A0ABT5KXN6</accession>
<comment type="caution">
    <text evidence="1">The sequence shown here is derived from an EMBL/GenBank/DDBJ whole genome shotgun (WGS) entry which is preliminary data.</text>
</comment>